<evidence type="ECO:0000256" key="3">
    <source>
        <dbReference type="ARBA" id="ARBA00023015"/>
    </source>
</evidence>
<feature type="region of interest" description="Disordered" evidence="7">
    <location>
        <begin position="598"/>
        <end position="625"/>
    </location>
</feature>
<evidence type="ECO:0000256" key="6">
    <source>
        <dbReference type="ARBA" id="ARBA00023242"/>
    </source>
</evidence>
<feature type="domain" description="Xylanolytic transcriptional activator regulatory" evidence="8">
    <location>
        <begin position="282"/>
        <end position="366"/>
    </location>
</feature>
<dbReference type="GeneID" id="25326807"/>
<feature type="region of interest" description="Disordered" evidence="7">
    <location>
        <begin position="111"/>
        <end position="135"/>
    </location>
</feature>
<evidence type="ECO:0000313" key="10">
    <source>
        <dbReference type="Proteomes" id="UP000054342"/>
    </source>
</evidence>
<keyword evidence="2" id="KW-0862">Zinc</keyword>
<evidence type="ECO:0000256" key="4">
    <source>
        <dbReference type="ARBA" id="ARBA00023125"/>
    </source>
</evidence>
<evidence type="ECO:0000256" key="5">
    <source>
        <dbReference type="ARBA" id="ARBA00023163"/>
    </source>
</evidence>
<evidence type="ECO:0000256" key="1">
    <source>
        <dbReference type="ARBA" id="ARBA00022723"/>
    </source>
</evidence>
<keyword evidence="10" id="KW-1185">Reference proteome</keyword>
<dbReference type="GO" id="GO:0008270">
    <property type="term" value="F:zinc ion binding"/>
    <property type="evidence" value="ECO:0007669"/>
    <property type="project" value="InterPro"/>
</dbReference>
<evidence type="ECO:0000256" key="7">
    <source>
        <dbReference type="SAM" id="MobiDB-lite"/>
    </source>
</evidence>
<reference evidence="9 10" key="1">
    <citation type="submission" date="2015-01" db="EMBL/GenBank/DDBJ databases">
        <title>The Genome Sequence of Exophiala xenobiotica CBS118157.</title>
        <authorList>
            <consortium name="The Broad Institute Genomics Platform"/>
            <person name="Cuomo C."/>
            <person name="de Hoog S."/>
            <person name="Gorbushina A."/>
            <person name="Stielow B."/>
            <person name="Teixiera M."/>
            <person name="Abouelleil A."/>
            <person name="Chapman S.B."/>
            <person name="Priest M."/>
            <person name="Young S.K."/>
            <person name="Wortman J."/>
            <person name="Nusbaum C."/>
            <person name="Birren B."/>
        </authorList>
    </citation>
    <scope>NUCLEOTIDE SEQUENCE [LARGE SCALE GENOMIC DNA]</scope>
    <source>
        <strain evidence="9 10">CBS 118157</strain>
    </source>
</reference>
<dbReference type="GO" id="GO:0003677">
    <property type="term" value="F:DNA binding"/>
    <property type="evidence" value="ECO:0007669"/>
    <property type="project" value="UniProtKB-KW"/>
</dbReference>
<feature type="compositionally biased region" description="Polar residues" evidence="7">
    <location>
        <begin position="125"/>
        <end position="135"/>
    </location>
</feature>
<evidence type="ECO:0000313" key="9">
    <source>
        <dbReference type="EMBL" id="KIW56221.1"/>
    </source>
</evidence>
<dbReference type="InterPro" id="IPR007219">
    <property type="entry name" value="XnlR_reg_dom"/>
</dbReference>
<dbReference type="InterPro" id="IPR051615">
    <property type="entry name" value="Transcr_Regulatory_Elem"/>
</dbReference>
<proteinExistence type="predicted"/>
<organism evidence="9 10">
    <name type="scientific">Exophiala xenobiotica</name>
    <dbReference type="NCBI Taxonomy" id="348802"/>
    <lineage>
        <taxon>Eukaryota</taxon>
        <taxon>Fungi</taxon>
        <taxon>Dikarya</taxon>
        <taxon>Ascomycota</taxon>
        <taxon>Pezizomycotina</taxon>
        <taxon>Eurotiomycetes</taxon>
        <taxon>Chaetothyriomycetidae</taxon>
        <taxon>Chaetothyriales</taxon>
        <taxon>Herpotrichiellaceae</taxon>
        <taxon>Exophiala</taxon>
    </lineage>
</organism>
<dbReference type="RefSeq" id="XP_013316805.1">
    <property type="nucleotide sequence ID" value="XM_013461351.1"/>
</dbReference>
<protein>
    <recommendedName>
        <fullName evidence="8">Xylanolytic transcriptional activator regulatory domain-containing protein</fullName>
    </recommendedName>
</protein>
<dbReference type="PANTHER" id="PTHR31313">
    <property type="entry name" value="TY1 ENHANCER ACTIVATOR"/>
    <property type="match status" value="1"/>
</dbReference>
<keyword evidence="3" id="KW-0805">Transcription regulation</keyword>
<dbReference type="CDD" id="cd12148">
    <property type="entry name" value="fungal_TF_MHR"/>
    <property type="match status" value="1"/>
</dbReference>
<accession>A0A0D2BUQ7</accession>
<keyword evidence="1" id="KW-0479">Metal-binding</keyword>
<dbReference type="AlphaFoldDB" id="A0A0D2BUQ7"/>
<feature type="compositionally biased region" description="Basic and acidic residues" evidence="7">
    <location>
        <begin position="602"/>
        <end position="619"/>
    </location>
</feature>
<dbReference type="GO" id="GO:0006351">
    <property type="term" value="P:DNA-templated transcription"/>
    <property type="evidence" value="ECO:0007669"/>
    <property type="project" value="InterPro"/>
</dbReference>
<dbReference type="HOGENOM" id="CLU_007003_3_0_1"/>
<gene>
    <name evidence="9" type="ORF">PV05_04899</name>
</gene>
<dbReference type="Proteomes" id="UP000054342">
    <property type="component" value="Unassembled WGS sequence"/>
</dbReference>
<dbReference type="Pfam" id="PF04082">
    <property type="entry name" value="Fungal_trans"/>
    <property type="match status" value="1"/>
</dbReference>
<keyword evidence="4" id="KW-0238">DNA-binding</keyword>
<dbReference type="SMART" id="SM00906">
    <property type="entry name" value="Fungal_trans"/>
    <property type="match status" value="1"/>
</dbReference>
<dbReference type="OrthoDB" id="2154091at2759"/>
<evidence type="ECO:0000259" key="8">
    <source>
        <dbReference type="SMART" id="SM00906"/>
    </source>
</evidence>
<dbReference type="EMBL" id="KN847319">
    <property type="protein sequence ID" value="KIW56221.1"/>
    <property type="molecule type" value="Genomic_DNA"/>
</dbReference>
<dbReference type="PANTHER" id="PTHR31313:SF86">
    <property type="entry name" value="ZN(2)-C6 FUNGAL-TYPE DOMAIN-CONTAINING PROTEIN"/>
    <property type="match status" value="1"/>
</dbReference>
<keyword evidence="5" id="KW-0804">Transcription</keyword>
<sequence>MKEGFQQVDKKIAHLERQLARLRQPAMQCEIDTHLQSHAMSPQVPSPIDSNPADPLPSNETGESQRGVDILSTQCSPSVSDAVSTNIHALVQTESGASVYGPASVLHVPPLTNAASGRPRAGSEVSRSYSKQQRNPTDQFRQQLFAYSALEFQKEHANMLERKYDLDGVDWETANHLLDIHWNLHHLGFLMTYRPAIMDSLATDGPHCNKLLLNAIYYSSALQSARPNMQDDPAYPDCYGTKFFERFMSLMPMYLHSSSTTSIAAFATMGSACVSHGRQAVGWLLAGIAYRMIIDLGLHVDPEKIQISSLVPGEPQICKTAIEIEIQRRYVWACYMLDRFQSLYFGRPPALSMPDGLEPPDAVLDTYEELETWKPYIDPAVPQKIPAFIPQPARATSTRHALLGMAKISSQITDRFYGPQACKLSAGAALSEVQRVQHLLDRWKDDLPQNLRYTVGDSVVPPPFRFNMHMLFSLLHILLYRPFLQDGHLEALNIDEADHRSICVDAAQQIYLLARTYRDTFTLRGATYLFSYAVFSAATIIPLHMSPGSRDNSQMDIVVFFWNALKELQNGANFGFRKPIMIIKRMFERSGIDFMTMASTQRGDHSPTGRSSNQERQEESLPLLPDSGMDIQLDDLYHDILDNVEWPDFMEDVETTATSDPLFGLFRSSGEGDLVGERLSHLSRGTSPLASLF</sequence>
<keyword evidence="6" id="KW-0539">Nucleus</keyword>
<dbReference type="STRING" id="348802.A0A0D2BUQ7"/>
<evidence type="ECO:0000256" key="2">
    <source>
        <dbReference type="ARBA" id="ARBA00022833"/>
    </source>
</evidence>
<name>A0A0D2BUQ7_9EURO</name>
<feature type="region of interest" description="Disordered" evidence="7">
    <location>
        <begin position="37"/>
        <end position="66"/>
    </location>
</feature>